<reference evidence="1 2" key="1">
    <citation type="journal article" date="2016" name="Nat. Commun.">
        <title>Thousands of microbial genomes shed light on interconnected biogeochemical processes in an aquifer system.</title>
        <authorList>
            <person name="Anantharaman K."/>
            <person name="Brown C.T."/>
            <person name="Hug L.A."/>
            <person name="Sharon I."/>
            <person name="Castelle C.J."/>
            <person name="Probst A.J."/>
            <person name="Thomas B.C."/>
            <person name="Singh A."/>
            <person name="Wilkins M.J."/>
            <person name="Karaoz U."/>
            <person name="Brodie E.L."/>
            <person name="Williams K.H."/>
            <person name="Hubbard S.S."/>
            <person name="Banfield J.F."/>
        </authorList>
    </citation>
    <scope>NUCLEOTIDE SEQUENCE [LARGE SCALE GENOMIC DNA]</scope>
</reference>
<proteinExistence type="predicted"/>
<protein>
    <submittedName>
        <fullName evidence="1">Uncharacterized protein</fullName>
    </submittedName>
</protein>
<sequence>MSELSPTKLIEKIVRAKVKLENSKMNHKDSCPVESDPEGYAPCNCGASKTNGAIDAAIRELNID</sequence>
<organism evidence="1 2">
    <name type="scientific">Candidatus Yanofskybacteria bacterium RIFCSPHIGHO2_02_FULL_38_22b</name>
    <dbReference type="NCBI Taxonomy" id="1802673"/>
    <lineage>
        <taxon>Bacteria</taxon>
        <taxon>Candidatus Yanofskyibacteriota</taxon>
    </lineage>
</organism>
<comment type="caution">
    <text evidence="1">The sequence shown here is derived from an EMBL/GenBank/DDBJ whole genome shotgun (WGS) entry which is preliminary data.</text>
</comment>
<accession>A0A1F8EZH3</accession>
<dbReference type="EMBL" id="MGJN01000020">
    <property type="protein sequence ID" value="OGN06281.1"/>
    <property type="molecule type" value="Genomic_DNA"/>
</dbReference>
<evidence type="ECO:0000313" key="1">
    <source>
        <dbReference type="EMBL" id="OGN06281.1"/>
    </source>
</evidence>
<evidence type="ECO:0000313" key="2">
    <source>
        <dbReference type="Proteomes" id="UP000176834"/>
    </source>
</evidence>
<dbReference type="Proteomes" id="UP000176834">
    <property type="component" value="Unassembled WGS sequence"/>
</dbReference>
<gene>
    <name evidence="1" type="ORF">A3B86_04145</name>
</gene>
<name>A0A1F8EZH3_9BACT</name>
<dbReference type="AlphaFoldDB" id="A0A1F8EZH3"/>